<organism evidence="1 2">
    <name type="scientific">Candidatus Brocadia sapporoensis</name>
    <dbReference type="NCBI Taxonomy" id="392547"/>
    <lineage>
        <taxon>Bacteria</taxon>
        <taxon>Pseudomonadati</taxon>
        <taxon>Planctomycetota</taxon>
        <taxon>Candidatus Brocadiia</taxon>
        <taxon>Candidatus Brocadiales</taxon>
        <taxon>Candidatus Brocadiaceae</taxon>
        <taxon>Candidatus Brocadia</taxon>
    </lineage>
</organism>
<reference evidence="1 2" key="1">
    <citation type="journal article" date="2016" name="Genome Announc.">
        <title>Draft Genome Sequence of the Anaerobic Ammonium-Oxidizing Bacterium 'Candidatus Brocadia sp. 40'.</title>
        <authorList>
            <person name="Ali M."/>
            <person name="Haroon M.F."/>
            <person name="Narita Y."/>
            <person name="Zhang L."/>
            <person name="Rangel Shaw D."/>
            <person name="Okabe S."/>
            <person name="Saikaly P.E."/>
        </authorList>
    </citation>
    <scope>NUCLEOTIDE SEQUENCE [LARGE SCALE GENOMIC DNA]</scope>
    <source>
        <strain evidence="1 2">40</strain>
    </source>
</reference>
<dbReference type="PANTHER" id="PTHR35271:SF1">
    <property type="entry name" value="ABC TRANSPORTER, SUBSTRATE-BINDING LIPOPROTEIN"/>
    <property type="match status" value="1"/>
</dbReference>
<dbReference type="RefSeq" id="WP_070068110.1">
    <property type="nucleotide sequence ID" value="NZ_MJUW02000118.1"/>
</dbReference>
<dbReference type="PANTHER" id="PTHR35271">
    <property type="entry name" value="ABC TRANSPORTER, SUBSTRATE-BINDING LIPOPROTEIN-RELATED"/>
    <property type="match status" value="1"/>
</dbReference>
<dbReference type="AlphaFoldDB" id="A0A1V6LX51"/>
<evidence type="ECO:0008006" key="3">
    <source>
        <dbReference type="Google" id="ProtNLM"/>
    </source>
</evidence>
<proteinExistence type="predicted"/>
<evidence type="ECO:0000313" key="1">
    <source>
        <dbReference type="EMBL" id="OQD44713.1"/>
    </source>
</evidence>
<keyword evidence="2" id="KW-1185">Reference proteome</keyword>
<dbReference type="EMBL" id="MJUW02000118">
    <property type="protein sequence ID" value="OQD44713.1"/>
    <property type="molecule type" value="Genomic_DNA"/>
</dbReference>
<accession>A0A1V6LX51</accession>
<name>A0A1V6LX51_9BACT</name>
<evidence type="ECO:0000313" key="2">
    <source>
        <dbReference type="Proteomes" id="UP000242219"/>
    </source>
</evidence>
<dbReference type="Pfam" id="PF04392">
    <property type="entry name" value="ABC_sub_bind"/>
    <property type="match status" value="1"/>
</dbReference>
<comment type="caution">
    <text evidence="1">The sequence shown here is derived from an EMBL/GenBank/DDBJ whole genome shotgun (WGS) entry which is preliminary data.</text>
</comment>
<dbReference type="Proteomes" id="UP000242219">
    <property type="component" value="Unassembled WGS sequence"/>
</dbReference>
<protein>
    <recommendedName>
        <fullName evidence="3">ABC transporter substrate-binding protein</fullName>
    </recommendedName>
</protein>
<sequence>MAQKYRKPYRYRFSTTVCWFTLVFLLLTSSVIPSGIAAENTVLIIQSQQITAYNEMIKGFEDGCKGKNISIQAIYDLEGDIEVGKRIIENIKDNKPTPKVILAVGVLAATLVKEQFPQVPIIFCMVINYERFNLQGTNITGISSEASLKDQFTILKELMGPHKNIGVIYDPVKTGKTISEAANLEKIFQFNLIKTEVSSEKEVESALKNIVNKIDALWMIPDSTVITKNTIRLISNISVERRLPVFCTSEAIVKAGALLSILPNYTYTGFQASQLAQTLLNSPTTTSLGIRMPDKLKLTLNTRTAKLIGINLSSIQTYPDIVLYPE</sequence>
<dbReference type="Gene3D" id="3.40.50.2300">
    <property type="match status" value="2"/>
</dbReference>
<dbReference type="InterPro" id="IPR007487">
    <property type="entry name" value="ABC_transpt-TYRBP-like"/>
</dbReference>
<gene>
    <name evidence="1" type="ORF">BIY37_12280</name>
</gene>